<reference evidence="1 2" key="1">
    <citation type="journal article" date="2021" name="Nat. Commun.">
        <title>Genetic determinants of endophytism in the Arabidopsis root mycobiome.</title>
        <authorList>
            <person name="Mesny F."/>
            <person name="Miyauchi S."/>
            <person name="Thiergart T."/>
            <person name="Pickel B."/>
            <person name="Atanasova L."/>
            <person name="Karlsson M."/>
            <person name="Huettel B."/>
            <person name="Barry K.W."/>
            <person name="Haridas S."/>
            <person name="Chen C."/>
            <person name="Bauer D."/>
            <person name="Andreopoulos W."/>
            <person name="Pangilinan J."/>
            <person name="LaButti K."/>
            <person name="Riley R."/>
            <person name="Lipzen A."/>
            <person name="Clum A."/>
            <person name="Drula E."/>
            <person name="Henrissat B."/>
            <person name="Kohler A."/>
            <person name="Grigoriev I.V."/>
            <person name="Martin F.M."/>
            <person name="Hacquard S."/>
        </authorList>
    </citation>
    <scope>NUCLEOTIDE SEQUENCE [LARGE SCALE GENOMIC DNA]</scope>
    <source>
        <strain evidence="1 2">MPI-SDFR-AT-0079</strain>
    </source>
</reference>
<accession>A0ACB7PK51</accession>
<evidence type="ECO:0000313" key="2">
    <source>
        <dbReference type="Proteomes" id="UP000724584"/>
    </source>
</evidence>
<dbReference type="EMBL" id="JAGIZQ010000002">
    <property type="protein sequence ID" value="KAH6640132.1"/>
    <property type="molecule type" value="Genomic_DNA"/>
</dbReference>
<evidence type="ECO:0000313" key="1">
    <source>
        <dbReference type="EMBL" id="KAH6640132.1"/>
    </source>
</evidence>
<proteinExistence type="predicted"/>
<sequence>METPVQEIETALSIVNHPPARLPGPSLLHRLVQGPSQDGQTAIDFLASNGTRSSLSYGELHHASEALAVRLSALVGPLDSSKPLVIPVLLPQSLDLYIALLAILKAGGAFCPMNLDVPLERAKFILEDVSAKVVITTLELASKLPDGDQVVLIMNGDTSVEPPAVATHRQPTPADLAYVMYTSGSTGTPKGVGISHDAATQSLLAHDRHIPQFTRFLQFAAPTFDVSVFEIFFPLYRGKTLVSCARSALLNELPGVIRDMDVDACELTPSVAASLLRKRENAPGLRLLLTIGEMLTQPVVEEFGGDQERPSMLWGMYGPTEASIHCTLQPAFAGDSAVRNIGLPLDTVSAFILKIPEEGSKSPDFLVLGQEEVGELAIGGHQLADGYLNRPEQTSSAFIDTPYGRLYRTGDKARMLADGTLECLGRIADGQVKLRGQRMELGEVEHAALRTTGCHGAVAAVMDVTLVLFCAVDGTDNAQDAIMESCRQWLPGFMHPGEIVVVEHFPRLASGKVDRKRLVADYATQISGTPSKATYKDELEERLCDLTSHCLGMEVQPNLDLTRVGLDSLNAIKLASCLRDAGMSAGAIDVLEARTVSALSLRIRSNTETEALEFVSTIPDPGPDVSEVVANSILSRHNWPIEAIIPCTPLQSSMLAETMADARAYCNWVQLNLAGAHSPDTVRSWLLQITKANEALRTGFTHYGGRFLQVIFEQLPESSISITDSSPIIRDFELCQDDDFLRPFRAQISLFEGSDNTMIILQLHHAVYDGWSLDLVRSDLARLVQGNELDARPQFRQISAYHQSAKANQVFDAAREFWSQSLLGFQPPALPIFTPEVNYAPAILSSTTFLDIKPREMKMTLQEIDCGPQTIFQATLACIWSSMVGAADVVVGSIQSGRTIPVEKIEDIIGPCIATAPIRTDLSQVRTIRDLLVSINAGNREALPHSVLPLAEIKRAAGVRSGQSLYDVLFIYQESLYSISECVNAVKQVAHRDYLETKLLVEIEPGHEGFNCRLTYHSDVFPENQIRVVGNLIPALVPCMLKNIDSDISSVWNACPQHLLSIFNHKPKTFNGIPDLSTAVERMSEKFPDHDAICFAENISSGVLTTTTITFSELNRMADRIAWHLTQHGVGKTGVVTIVMEKSVRLYAGILAILKTGCAYLPLLPSTPISRIETIIQQADVKVCVVDTATQEKVQQRLACNFLNLQSLDLQATPILTKPLPDPERLAYVIYTSGSTGVPKGVCLTQRNIMSNLDMLSQIYPVEEHSRLLQSCSQAFDVSVFEIFFTWTRGMCLCSGTNDTLFEDLERSIRKLNITHLSMTPTVASLVDPAKVPRVQFLVTAGEPMTEAVAQKWGDKLYQGYGPSETTNICSVKKMSANQTIQHLGWSFDNTSTFVLAQDSLEAVPFGSLGEFCFGGDQVAQGYLNLEALTAAKFIHHPTFGRIYRSGDLGRMLTDGSMVILGRADEQIKIRGQRVELDEVTEAIRQSGNVDCATLLLAAEDTGIRDQIISFVVSKAKETAKFQTLPVNDEVKGSIQSIYRALGDRLPLYMLPSAIIPISALPTTSSGKLDKARLKQAFRNFGHDRLALVSYGAEHTADDGEWSTIETEIAQAISGALNVRRTDVQRWTPLATLGLDSISAIQASRDLDSKLGIRFPISTILQNPSVARLAKVAPVTESWEQGHHQRAPELLPSDLLGAIAAGLRQLGKPFTKILPCTPLQEAMLATSSTDSQYLNQMLFRVNGDLEQLKDAWNAMVARHDILRTCFMATNDARWPILQITLDPWQPSWHDLGVCQSDIDDCIHKYAQMMPDAVDSLEPAVSFATFRHNDKVYLSFLCHHALYDGAAIEHLLYEVEQYTFGASLPPVHAYDRFLGASLRVPDSADRFWLEHLASYEPKLTTNMVSTLAKTQTRELSYELDVTLSEATARTKELGVSLLALVQTAWAITLGRIFKTEDVCFGNVVNGRSLPIEGISELVAPCFNTIPIRMDLSQRQRNLDVMRAFHKTNAELMDYQFTPLRHIQSIIPEVGSRGLFDTLLLLQQASRPLDQSLWTLERDDGEMDVPLVCEVIPNNHSDQLFVKMHTVGSRPLPQGIAKLAYDLFSDTLRNCLQFPGSHTTHTNISQGLVERLAQIEYPPPSLAIVATEQDARAGQWTEMEISVREVLETLVTQDSDNIQRDTTIYRLGLDSISAVQIASMLRKRGHQVVASDVIENPTCASLAQFIETRTPGSGAASAYDITRFHLQVRTQLLAHGITSKAVETVLPCTPVQSAMMAQFIKSGGRDYFNQADFELDDDLGSAKVVEAWHVVLREHPILRTTIVPVEHDDCAFAMVQYYADMFEHGTSTITQSPADNFNFDAWKLDASEAAFGPLRPRLWSVAVVQGKTKTNMHLVMHHALYDAHSLQSILDDLSRVVMGRDPLPRPPVGEAVADILGHALSNSESSAEFWKQQAENVVINKFPVLTPLREAAREILTESTMSGTTLTTLETAASKSAYPVQVILQAAWTRVLSAYLGESSVVFGVVLFGRNAEATRNAVFPCITTLPVISSNADSNQALLTQMLSYNTNLYKEQHQPLTRIQRWLGCPDSKPFDSLLVYQRLDHDSSAKQHWKIVNENANIDYPVSIEVEPTAGGQLRLQITFFSDILAKEQAMLLLKQFDAAVQHLAFSPFDHETDLFKLRPALFSILPPETAEIPTEVKFLHQFVELRALQAPDATALHFVTGYNGNAPIGDIWTYAELNDNGNRVAQLLLSRVKPGDIVAVYFNKCPEAYFSILGILKAGCAFLALDPGAPRARNEFILQDSGASVLVTSRARKDNLELSVIVPTIFLDQACLLAASSDPPVLNLKPDDVCYCLYTSGTTGTPKGCEITHDNAVQCMLAFQTIFNGHWQDDSRWLQFASLHFDVSVLEQYWSWSVGITLVAAPRDLILEDLAGAISRLGITHIDLTPSLARLLHPDDVPSLCKGVFITGGESLKQEILDAWGSKGVIYNFYGPTEATIGVTVFPRVPTNGRASNIGKQFVNVGSYVLKPGTQQPVLRGGIGELCVSGRLVGKGYLKREDLTAEKFPTLQQFGDRVYRTGDLVRVLHDGCFDFLGRVDDQVKLRGQRLEIGEINHTIRKGVDSIRDVTTLVVRSESQKKDLLVSFITTGDGAKREEPNTSLEVLDGPSAAELCQRARDACRSKLPGYMIPTYVLQVSFIPLSSNNKAETKRLATLFTSLTTDKLTSLSSLSNASPRVLNGTGAKIVKVLATMQDIETDSVTAESSIFELGMDSITVLRLSRELKKEGFATASPSLILRHPLIGDLVRALETHKPINGSDSVAAAKQLVQACGHKHRAHVSQELGVLPDEIEYIAPCSPLQQGMISRVSSDSAYFNTFQFILAPGVSAERMRNALQRTVDANSILRTKFVSTADGVVQVALNDISLPWSEIRLEAGTPTEDTIREMRDAWLLRNQDRVVEPFRVVLVHSDGARVLCIHIFHGLYDANSFDLLLDQLANQYLAGGDESAETAHDTRRPSFIDALCHGPLQDFSNSRAFWMKHLKDATVIHSPKLATFPATINVTRKGHFGDLDMLKTNLRVTHQALVQAAWVSVLAKHRSIDPTIGIIVSGRSIELDNAEAVVGPLFNTLPFHAAIVSNAGTTWSSLIQQCHEFNTAVLAFQHVPLRDIQKWCSGGQPLFDSLFSFQRGTEPDIKQRMLWTAVESKPKADYRLALEVSLDSNGYLSLLLVAQNEEATRLATMMDDLEEALKNMIRDPSDLVGGLPPGLTPDAIRGAPSNEDMSDGQPSQPLVETPPFEWTKDALIIRNEIADLADMDPRSVPENASLLSLGLDSIDVIRLSALLRRKGVNIKTSDLMKAQTITAITELLQARAHDTTQGAPATQRMNEAKAALRDYVIKAGELLDGEVVLPATPLQESMVMEMIESDFQLYFNHDILELAPSVDVTRMADAWRTVIAGSPILRTRFVPVESPELAASYCQVIGHGSSVRITEVILTKTEELAKVCYTATLRAQKGAGRSDLLQLVFATDGDQTFLVLSIAHALYDGWSLSLLHQAVHEAYEGTYRAPTLESYIHQLDGVLFQEYQDASAFWAGFLQGVTPTLIPENQSGPGQDPLVHRDEVTWPVSAAETMAFCKDNAITLQTLGQACWAAFLAAKTGSLDVTFGVVLSCRDPVSLEELMFPTMNTVPVRSVLHGTVSSWVRYMQENMNSIGPYRHFPLRAAQTVAKSNGPLFNTLFIQQRGLPGANQASDRQLMESVGGTSKVEYPVCVEMELMESKLVWRMACDGAYASQDAMLQMLRELNQVLVYILRSPEAAVLSFSGHRVSVCGQSPIMLQITDSVLPTAANNMGLEEEDGPWSPLEEIIRDVLAAVSGTPATTILKANNIYHLGLDSISAVKAGSLLRKKGVSIGFRNMLKAQSISEMAMFAREAQSIPTPPDSSDGEDEHTNAFGVPQDVGLPAILRGMGIQESDAEEVLPATSMQVHMLSVWQNTLGSVFYPCFQYVLSGQVDMITIATAWKALVAETPILRTVFVSTNLRSTPIMQVTLHAAAFDHTQPSVDDTTWHSRAREDLPRPYSSLHAEKDGDSWVLRLKIHHALYDAVSLAAIMDKFGALCFPKTIESSITTGFKRSTTLAPHLSDAARDARQQFWIQYLAGVQPQPPGPQQTEGDFTARASTIKRAALRGVSDIVKLCKEKGVSLQALFFAAYAEFLASAAAQNGAERPETLVFGIYLANRAENEPGASTYPFLRLVPLRVVLRDTPSLFDVAAAIQRDIHAISSPVHVEVGLWEIKDWTGVTVDSFVNFLAAAPSVSDRREDSQLELREPPDAGDPITHDELDDNFEELAGAIASNPARDAFPDVVDVEVSVQHDTMTVGVFGSREKLGSGGGDRVIEAVTALLTGVF</sequence>
<keyword evidence="2" id="KW-1185">Reference proteome</keyword>
<gene>
    <name evidence="1" type="ORF">F5144DRAFT_598845</name>
</gene>
<organism evidence="1 2">
    <name type="scientific">Chaetomium tenue</name>
    <dbReference type="NCBI Taxonomy" id="1854479"/>
    <lineage>
        <taxon>Eukaryota</taxon>
        <taxon>Fungi</taxon>
        <taxon>Dikarya</taxon>
        <taxon>Ascomycota</taxon>
        <taxon>Pezizomycotina</taxon>
        <taxon>Sordariomycetes</taxon>
        <taxon>Sordariomycetidae</taxon>
        <taxon>Sordariales</taxon>
        <taxon>Chaetomiaceae</taxon>
        <taxon>Chaetomium</taxon>
    </lineage>
</organism>
<dbReference type="Proteomes" id="UP000724584">
    <property type="component" value="Unassembled WGS sequence"/>
</dbReference>
<comment type="caution">
    <text evidence="1">The sequence shown here is derived from an EMBL/GenBank/DDBJ whole genome shotgun (WGS) entry which is preliminary data.</text>
</comment>
<name>A0ACB7PK51_9PEZI</name>
<protein>
    <submittedName>
        <fullName evidence="1">Uncharacterized protein</fullName>
    </submittedName>
</protein>